<dbReference type="InterPro" id="IPR032675">
    <property type="entry name" value="LRR_dom_sf"/>
</dbReference>
<feature type="compositionally biased region" description="Low complexity" evidence="1">
    <location>
        <begin position="177"/>
        <end position="196"/>
    </location>
</feature>
<proteinExistence type="predicted"/>
<sequence length="918" mass="104833">MSGFPSILEALFSSPEIVTILNTHLNPHDLTQCILVSKSFAQIFTPHLWHTISLQHVYQESRFVFSPTTWYILQAVIRNAEHIHIIRVRSLACLEPFIIAMKGAVVMKNVHTLEFPWTTVPLIVSRGLALPGQREGLWPLFELEGFSEHAERETKMRMVEEDRMTKDAERLARQIASDDNSNNDTTSNSSSATTATHPAMTMISGSAMTQNWIRYRAMYPMRREQIMQDLISTRAYNAYGLEWRRYTQKSQQQQHHQQETTLPETNPEWEREDEDEEDMEEKCKQSRIRLQEVVNEIAAFNKEHPLPPFYKHDKELDTEAQKLQKDLREKFSSRHLRLEQDEAASAQAQLKKGGSHARDSEQLLWALRRLGLGLEAALNRDRLAGTTGALRTHYEVKITDFLQRFPTIRTFRDYNSHIEIQNLGGGYGSDGFLPYYMTSMRHLAWSITGGHSRLQRLEGFLRSPYLNLESMRLSLLYPTGMDAMVPRPVDWLYLPYRDGHVPIRHSLSSYLDLDNDTRPAITILEDRTKLMQRAGPIASLTKLFIEDCMCPGILAWGKNYRIPPWVLFLQRCPNLRSLALGSCPPSIWFEIARLLQAHCPAMEDLAIAYGRQLNSQHLDKCDPALSALLFACSHPHMDDTFGQDDETIAEEAIEPAMGLKRLRLDAFVLPLKSHALRMLLDYHSGSLTDLGIMDCKNLQKNFNRGTLLKILRSFSQLEQVHLLPSGEVNYVEEDHVIDAQAVIDSIRIPTQYTSATSTWACATSLKTLRVMIGGLVSTCSHSSSSDMDTTADGELDLQRQVYRFLGSLTNLEELSLGFGPEDDSIFTLPKDQGRQKDCLEFSLDSGLELLEGLKSLRVLNVARMNHRIRMSEVQWMCRSWPQLRVIEGLLKVKSMEQWQASQDDDVTVGWARGGSKKK</sequence>
<dbReference type="Gene3D" id="3.80.10.10">
    <property type="entry name" value="Ribonuclease Inhibitor"/>
    <property type="match status" value="1"/>
</dbReference>
<feature type="compositionally biased region" description="Acidic residues" evidence="1">
    <location>
        <begin position="270"/>
        <end position="280"/>
    </location>
</feature>
<dbReference type="SUPFAM" id="SSF81383">
    <property type="entry name" value="F-box domain"/>
    <property type="match status" value="1"/>
</dbReference>
<dbReference type="InterPro" id="IPR036047">
    <property type="entry name" value="F-box-like_dom_sf"/>
</dbReference>
<evidence type="ECO:0000313" key="2">
    <source>
        <dbReference type="EMBL" id="KAG0288030.1"/>
    </source>
</evidence>
<reference evidence="2 3" key="1">
    <citation type="journal article" date="2020" name="Fungal Divers.">
        <title>Resolving the Mortierellaceae phylogeny through synthesis of multi-gene phylogenetics and phylogenomics.</title>
        <authorList>
            <person name="Vandepol N."/>
            <person name="Liber J."/>
            <person name="Desiro A."/>
            <person name="Na H."/>
            <person name="Kennedy M."/>
            <person name="Barry K."/>
            <person name="Grigoriev I.V."/>
            <person name="Miller A.N."/>
            <person name="O'Donnell K."/>
            <person name="Stajich J.E."/>
            <person name="Bonito G."/>
        </authorList>
    </citation>
    <scope>NUCLEOTIDE SEQUENCE [LARGE SCALE GENOMIC DNA]</scope>
    <source>
        <strain evidence="2 3">AD045</strain>
    </source>
</reference>
<dbReference type="EMBL" id="JAAAIM010000440">
    <property type="protein sequence ID" value="KAG0288030.1"/>
    <property type="molecule type" value="Genomic_DNA"/>
</dbReference>
<feature type="region of interest" description="Disordered" evidence="1">
    <location>
        <begin position="250"/>
        <end position="281"/>
    </location>
</feature>
<gene>
    <name evidence="2" type="ORF">BGZ96_008149</name>
</gene>
<accession>A0ABQ7JZX5</accession>
<name>A0ABQ7JZX5_9FUNG</name>
<evidence type="ECO:0000256" key="1">
    <source>
        <dbReference type="SAM" id="MobiDB-lite"/>
    </source>
</evidence>
<comment type="caution">
    <text evidence="2">The sequence shown here is derived from an EMBL/GenBank/DDBJ whole genome shotgun (WGS) entry which is preliminary data.</text>
</comment>
<evidence type="ECO:0000313" key="3">
    <source>
        <dbReference type="Proteomes" id="UP001194696"/>
    </source>
</evidence>
<dbReference type="Proteomes" id="UP001194696">
    <property type="component" value="Unassembled WGS sequence"/>
</dbReference>
<organism evidence="2 3">
    <name type="scientific">Linnemannia gamsii</name>
    <dbReference type="NCBI Taxonomy" id="64522"/>
    <lineage>
        <taxon>Eukaryota</taxon>
        <taxon>Fungi</taxon>
        <taxon>Fungi incertae sedis</taxon>
        <taxon>Mucoromycota</taxon>
        <taxon>Mortierellomycotina</taxon>
        <taxon>Mortierellomycetes</taxon>
        <taxon>Mortierellales</taxon>
        <taxon>Mortierellaceae</taxon>
        <taxon>Linnemannia</taxon>
    </lineage>
</organism>
<dbReference type="SUPFAM" id="SSF52047">
    <property type="entry name" value="RNI-like"/>
    <property type="match status" value="1"/>
</dbReference>
<protein>
    <recommendedName>
        <fullName evidence="4">F-box domain-containing protein</fullName>
    </recommendedName>
</protein>
<evidence type="ECO:0008006" key="4">
    <source>
        <dbReference type="Google" id="ProtNLM"/>
    </source>
</evidence>
<feature type="region of interest" description="Disordered" evidence="1">
    <location>
        <begin position="174"/>
        <end position="200"/>
    </location>
</feature>
<keyword evidence="3" id="KW-1185">Reference proteome</keyword>